<protein>
    <submittedName>
        <fullName evidence="1">Uncharacterized protein</fullName>
    </submittedName>
</protein>
<dbReference type="Proteomes" id="UP000297851">
    <property type="component" value="Unassembled WGS sequence"/>
</dbReference>
<proteinExistence type="predicted"/>
<reference evidence="1 2" key="1">
    <citation type="submission" date="2019-03" db="EMBL/GenBank/DDBJ databases">
        <title>Genomics of glacier-inhabiting Cryobacterium strains.</title>
        <authorList>
            <person name="Liu Q."/>
            <person name="Xin Y.-H."/>
        </authorList>
    </citation>
    <scope>NUCLEOTIDE SEQUENCE [LARGE SCALE GENOMIC DNA]</scope>
    <source>
        <strain evidence="1 2">TMT2-16</strain>
    </source>
</reference>
<name>A0ABY2JLC6_9MICO</name>
<sequence length="66" mass="7178">MFGWSDGERREIDDHHTPQLVDVATATGAWNTMRDIDAPAAPEDLSNALDCNPIARHSLDAFSPSA</sequence>
<gene>
    <name evidence="1" type="ORF">E3T25_01120</name>
</gene>
<dbReference type="EMBL" id="SOGO01000007">
    <property type="protein sequence ID" value="TFD06761.1"/>
    <property type="molecule type" value="Genomic_DNA"/>
</dbReference>
<evidence type="ECO:0000313" key="1">
    <source>
        <dbReference type="EMBL" id="TFD06761.1"/>
    </source>
</evidence>
<accession>A0ABY2JLC6</accession>
<keyword evidence="2" id="KW-1185">Reference proteome</keyword>
<evidence type="ECO:0000313" key="2">
    <source>
        <dbReference type="Proteomes" id="UP000297851"/>
    </source>
</evidence>
<dbReference type="RefSeq" id="WP_134371647.1">
    <property type="nucleotide sequence ID" value="NZ_SOGO01000007.1"/>
</dbReference>
<comment type="caution">
    <text evidence="1">The sequence shown here is derived from an EMBL/GenBank/DDBJ whole genome shotgun (WGS) entry which is preliminary data.</text>
</comment>
<organism evidence="1 2">
    <name type="scientific">Cryobacterium sandaracinum</name>
    <dbReference type="NCBI Taxonomy" id="1259247"/>
    <lineage>
        <taxon>Bacteria</taxon>
        <taxon>Bacillati</taxon>
        <taxon>Actinomycetota</taxon>
        <taxon>Actinomycetes</taxon>
        <taxon>Micrococcales</taxon>
        <taxon>Microbacteriaceae</taxon>
        <taxon>Cryobacterium</taxon>
    </lineage>
</organism>